<dbReference type="GeneID" id="18255143"/>
<sequence>MSSQEQTPLGQITMDPTPTMDPSWAPAPADSQIKFEDSPAESVLSTPDEMYPSLFGTSAATPAPAAPAPAPVNPLEMLPKPLIDDPDDGLAVLAGLTALTQATLAQPLINPTPPPVSKPDENKPVKKRKSWGQVLPVPKTNLPPRKRAKTEDEKEQRRVERVLRNRRAAQSSRERKRMEVEMLERRNKDLEAALRQAHQINLAILEEIQKMRKNGGLKSSGSRTAFDALRKTSLNFSNEIFSALGANPAIPGASSLEQLLKTFPNPTNNTVNPASLSPSLSPIPETSEEHKEPAVAAAATAATTTPATTAPTTAAATPAPAPSPAPLTTTPAPVTATTSVVPAAAATVAAPAKAAVSPDSTQHPAAMLCDDLQCQLAEAPASAWLKLSQQSLAPVLALLLPLQLLLACTSTLLSVCQRPLMQIAMSLKAGFSLPPTRPILNTIIWLVTTPHRSRSLQPTSTSTSTTSSLPTASSNLSPPVASSSSSSPSSTSAAVPSQTRRPSSTLRLRTLRKILTCSPILARPLMDATMEVLRLVSSEGVSAGQVSGGDDASAPAAVGGDPQRDMLLKRREAIGWLPGAALPSKEALLTLLWVLKVEMRRLQILDQITASSKKPGMSGVSQSQLHATTTAPTTMINNTINNGKTPRYVLKVIPKRLREEDGNRVSGVSSSAGAKRRRLQ</sequence>
<keyword evidence="6" id="KW-0834">Unfolded protein response</keyword>
<dbReference type="GO" id="GO:0005634">
    <property type="term" value="C:nucleus"/>
    <property type="evidence" value="ECO:0007669"/>
    <property type="project" value="UniProtKB-SubCell"/>
</dbReference>
<dbReference type="EMBL" id="GL988039">
    <property type="protein sequence ID" value="EGS22633.1"/>
    <property type="molecule type" value="Genomic_DNA"/>
</dbReference>
<evidence type="ECO:0000256" key="5">
    <source>
        <dbReference type="ARBA" id="ARBA00023163"/>
    </source>
</evidence>
<dbReference type="GO" id="GO:0000981">
    <property type="term" value="F:DNA-binding transcription factor activity, RNA polymerase II-specific"/>
    <property type="evidence" value="ECO:0007669"/>
    <property type="project" value="InterPro"/>
</dbReference>
<protein>
    <submittedName>
        <fullName evidence="11">Putative sequence-specific DNA binding protein</fullName>
    </submittedName>
</protein>
<dbReference type="Proteomes" id="UP000008066">
    <property type="component" value="Unassembled WGS sequence"/>
</dbReference>
<dbReference type="KEGG" id="cthr:CTHT_0011050"/>
<dbReference type="OMA" id="LMSIVWL"/>
<comment type="subcellular location">
    <subcellularLocation>
        <location evidence="1">Nucleus</location>
    </subcellularLocation>
</comment>
<evidence type="ECO:0000256" key="1">
    <source>
        <dbReference type="ARBA" id="ARBA00004123"/>
    </source>
</evidence>
<evidence type="ECO:0000256" key="3">
    <source>
        <dbReference type="ARBA" id="ARBA00023015"/>
    </source>
</evidence>
<feature type="domain" description="BZIP" evidence="10">
    <location>
        <begin position="155"/>
        <end position="212"/>
    </location>
</feature>
<keyword evidence="3" id="KW-0805">Transcription regulation</keyword>
<organism evidence="12">
    <name type="scientific">Chaetomium thermophilum (strain DSM 1495 / CBS 144.50 / IMI 039719)</name>
    <name type="common">Thermochaetoides thermophila</name>
    <dbReference type="NCBI Taxonomy" id="759272"/>
    <lineage>
        <taxon>Eukaryota</taxon>
        <taxon>Fungi</taxon>
        <taxon>Dikarya</taxon>
        <taxon>Ascomycota</taxon>
        <taxon>Pezizomycotina</taxon>
        <taxon>Sordariomycetes</taxon>
        <taxon>Sordariomycetidae</taxon>
        <taxon>Sordariales</taxon>
        <taxon>Chaetomiaceae</taxon>
        <taxon>Thermochaetoides</taxon>
    </lineage>
</organism>
<feature type="region of interest" description="Disordered" evidence="9">
    <location>
        <begin position="264"/>
        <end position="333"/>
    </location>
</feature>
<dbReference type="OrthoDB" id="674948at2759"/>
<feature type="region of interest" description="Disordered" evidence="9">
    <location>
        <begin position="454"/>
        <end position="504"/>
    </location>
</feature>
<keyword evidence="7" id="KW-0539">Nucleus</keyword>
<dbReference type="PANTHER" id="PTHR46714:SF6">
    <property type="entry name" value="TRANSCRIPTIONAL ACTIVATOR HAC1"/>
    <property type="match status" value="1"/>
</dbReference>
<dbReference type="InterPro" id="IPR044280">
    <property type="entry name" value="Hac1/HY5"/>
</dbReference>
<feature type="region of interest" description="Disordered" evidence="9">
    <location>
        <begin position="660"/>
        <end position="680"/>
    </location>
</feature>
<dbReference type="HOGENOM" id="CLU_025882_0_0_1"/>
<dbReference type="PANTHER" id="PTHR46714">
    <property type="entry name" value="TRANSCRIPTIONAL ACTIVATOR HAC1"/>
    <property type="match status" value="1"/>
</dbReference>
<evidence type="ECO:0000256" key="8">
    <source>
        <dbReference type="SAM" id="Coils"/>
    </source>
</evidence>
<keyword evidence="8" id="KW-0175">Coiled coil</keyword>
<dbReference type="GO" id="GO:0045944">
    <property type="term" value="P:positive regulation of transcription by RNA polymerase II"/>
    <property type="evidence" value="ECO:0007669"/>
    <property type="project" value="InterPro"/>
</dbReference>
<keyword evidence="4" id="KW-0238">DNA-binding</keyword>
<dbReference type="GO" id="GO:0006986">
    <property type="term" value="P:response to unfolded protein"/>
    <property type="evidence" value="ECO:0007669"/>
    <property type="project" value="UniProtKB-KW"/>
</dbReference>
<dbReference type="AlphaFoldDB" id="G0S0S3"/>
<dbReference type="STRING" id="759272.G0S0S3"/>
<dbReference type="PROSITE" id="PS50217">
    <property type="entry name" value="BZIP"/>
    <property type="match status" value="1"/>
</dbReference>
<feature type="compositionally biased region" description="Low complexity" evidence="9">
    <location>
        <begin position="264"/>
        <end position="285"/>
    </location>
</feature>
<gene>
    <name evidence="11" type="ORF">CTHT_0011050</name>
</gene>
<name>G0S0S3_CHATD</name>
<evidence type="ECO:0000313" key="12">
    <source>
        <dbReference type="Proteomes" id="UP000008066"/>
    </source>
</evidence>
<feature type="compositionally biased region" description="Polar residues" evidence="9">
    <location>
        <begin position="1"/>
        <end position="16"/>
    </location>
</feature>
<evidence type="ECO:0000313" key="11">
    <source>
        <dbReference type="EMBL" id="EGS22633.1"/>
    </source>
</evidence>
<feature type="compositionally biased region" description="Basic and acidic residues" evidence="9">
    <location>
        <begin position="149"/>
        <end position="160"/>
    </location>
</feature>
<accession>G0S0S3</accession>
<dbReference type="GO" id="GO:0003677">
    <property type="term" value="F:DNA binding"/>
    <property type="evidence" value="ECO:0007669"/>
    <property type="project" value="UniProtKB-KW"/>
</dbReference>
<feature type="region of interest" description="Disordered" evidence="9">
    <location>
        <begin position="105"/>
        <end position="160"/>
    </location>
</feature>
<feature type="region of interest" description="Disordered" evidence="9">
    <location>
        <begin position="1"/>
        <end position="72"/>
    </location>
</feature>
<feature type="compositionally biased region" description="Low complexity" evidence="9">
    <location>
        <begin position="294"/>
        <end position="318"/>
    </location>
</feature>
<evidence type="ECO:0000256" key="2">
    <source>
        <dbReference type="ARBA" id="ARBA00007163"/>
    </source>
</evidence>
<evidence type="ECO:0000256" key="7">
    <source>
        <dbReference type="ARBA" id="ARBA00023242"/>
    </source>
</evidence>
<keyword evidence="12" id="KW-1185">Reference proteome</keyword>
<evidence type="ECO:0000256" key="9">
    <source>
        <dbReference type="SAM" id="MobiDB-lite"/>
    </source>
</evidence>
<reference evidence="11 12" key="1">
    <citation type="journal article" date="2011" name="Cell">
        <title>Insight into structure and assembly of the nuclear pore complex by utilizing the genome of a eukaryotic thermophile.</title>
        <authorList>
            <person name="Amlacher S."/>
            <person name="Sarges P."/>
            <person name="Flemming D."/>
            <person name="van Noort V."/>
            <person name="Kunze R."/>
            <person name="Devos D.P."/>
            <person name="Arumugam M."/>
            <person name="Bork P."/>
            <person name="Hurt E."/>
        </authorList>
    </citation>
    <scope>NUCLEOTIDE SEQUENCE [LARGE SCALE GENOMIC DNA]</scope>
    <source>
        <strain evidence="12">DSM 1495 / CBS 144.50 / IMI 039719</strain>
    </source>
</reference>
<dbReference type="InterPro" id="IPR004827">
    <property type="entry name" value="bZIP"/>
</dbReference>
<proteinExistence type="inferred from homology"/>
<dbReference type="RefSeq" id="XP_006691625.1">
    <property type="nucleotide sequence ID" value="XM_006691562.1"/>
</dbReference>
<dbReference type="CDD" id="cd14710">
    <property type="entry name" value="bZIP_HAC1-like"/>
    <property type="match status" value="1"/>
</dbReference>
<dbReference type="eggNOG" id="ENOG502S526">
    <property type="taxonomic scope" value="Eukaryota"/>
</dbReference>
<evidence type="ECO:0000256" key="6">
    <source>
        <dbReference type="ARBA" id="ARBA00023230"/>
    </source>
</evidence>
<keyword evidence="5" id="KW-0804">Transcription</keyword>
<evidence type="ECO:0000259" key="10">
    <source>
        <dbReference type="PROSITE" id="PS50217"/>
    </source>
</evidence>
<feature type="coiled-coil region" evidence="8">
    <location>
        <begin position="166"/>
        <end position="200"/>
    </location>
</feature>
<evidence type="ECO:0000256" key="4">
    <source>
        <dbReference type="ARBA" id="ARBA00023125"/>
    </source>
</evidence>
<feature type="compositionally biased region" description="Low complexity" evidence="9">
    <location>
        <begin position="455"/>
        <end position="504"/>
    </location>
</feature>
<comment type="similarity">
    <text evidence="2">Belongs to the bZIP family.</text>
</comment>